<sequence length="340" mass="38782">MSENKMTPEFEFCVPTKRIKVPDDMVLWENSMGYQEYMGFILAINEAVKGKSLKYEIDEPSDVINKLVAVLDKLIEIIVETPAINQPQRFGNQAFRIWLEKVKQQSFNLIKSVLPEHLHRSLAEILAYFMESFGNSVRIDYGTGHEISFIMFLCCLFKMGALNDDDKIYVANKVFHKYLDLVRNLQQTYRMEPAGSHGVWSLDDYQFVPFIWGSSQLIGHPVFEPCSFLEPLVVESFSDEYMFLGCMKYINAVKTGPFAEHSNQLWSISGVASWAKINSGLVKMYKAEVLGKFPVVQHILFGSMLPLTPFVKEPSNRIGAGFMGMTKPPEQSDVHISKMN</sequence>
<evidence type="ECO:0000256" key="1">
    <source>
        <dbReference type="ARBA" id="ARBA00000971"/>
    </source>
</evidence>
<evidence type="ECO:0000313" key="12">
    <source>
        <dbReference type="RefSeq" id="XP_017787043.1"/>
    </source>
</evidence>
<comment type="catalytic activity">
    <reaction evidence="1 10">
        <text>[protein]-peptidylproline (omega=180) = [protein]-peptidylproline (omega=0)</text>
        <dbReference type="Rhea" id="RHEA:16237"/>
        <dbReference type="Rhea" id="RHEA-COMP:10747"/>
        <dbReference type="Rhea" id="RHEA-COMP:10748"/>
        <dbReference type="ChEBI" id="CHEBI:83833"/>
        <dbReference type="ChEBI" id="CHEBI:83834"/>
        <dbReference type="EC" id="5.2.1.8"/>
    </reaction>
</comment>
<protein>
    <recommendedName>
        <fullName evidence="8 10">Serine/threonine-protein phosphatase 2A activator</fullName>
        <ecNumber evidence="4 10">5.2.1.8</ecNumber>
    </recommendedName>
    <alternativeName>
        <fullName evidence="9 10">Phosphotyrosyl phosphatase activator</fullName>
    </alternativeName>
</protein>
<keyword evidence="6 10" id="KW-0697">Rotamase</keyword>
<comment type="similarity">
    <text evidence="3 10">Belongs to the PTPA-type PPIase family.</text>
</comment>
<dbReference type="PANTHER" id="PTHR10012:SF0">
    <property type="entry name" value="SERINE_THREONINE-PROTEIN PHOSPHATASE 2A ACTIVATOR"/>
    <property type="match status" value="1"/>
</dbReference>
<gene>
    <name evidence="12" type="primary">LOC108569848</name>
</gene>
<dbReference type="Proteomes" id="UP000695000">
    <property type="component" value="Unplaced"/>
</dbReference>
<organism evidence="11 12">
    <name type="scientific">Nicrophorus vespilloides</name>
    <name type="common">Boreal carrion beetle</name>
    <dbReference type="NCBI Taxonomy" id="110193"/>
    <lineage>
        <taxon>Eukaryota</taxon>
        <taxon>Metazoa</taxon>
        <taxon>Ecdysozoa</taxon>
        <taxon>Arthropoda</taxon>
        <taxon>Hexapoda</taxon>
        <taxon>Insecta</taxon>
        <taxon>Pterygota</taxon>
        <taxon>Neoptera</taxon>
        <taxon>Endopterygota</taxon>
        <taxon>Coleoptera</taxon>
        <taxon>Polyphaga</taxon>
        <taxon>Staphyliniformia</taxon>
        <taxon>Silphidae</taxon>
        <taxon>Nicrophorinae</taxon>
        <taxon>Nicrophorus</taxon>
    </lineage>
</organism>
<evidence type="ECO:0000256" key="9">
    <source>
        <dbReference type="ARBA" id="ARBA00044820"/>
    </source>
</evidence>
<accession>A0ABM1NJP3</accession>
<evidence type="ECO:0000313" key="11">
    <source>
        <dbReference type="Proteomes" id="UP000695000"/>
    </source>
</evidence>
<proteinExistence type="inferred from homology"/>
<dbReference type="InterPro" id="IPR037218">
    <property type="entry name" value="PTPA_sf"/>
</dbReference>
<evidence type="ECO:0000256" key="4">
    <source>
        <dbReference type="ARBA" id="ARBA00013194"/>
    </source>
</evidence>
<dbReference type="InterPro" id="IPR043170">
    <property type="entry name" value="PTPA_C_lid"/>
</dbReference>
<comment type="function">
    <text evidence="10">PPIases accelerate the folding of proteins. It catalyzes the cis-trans isomerization of proline imidic peptide bonds in oligopeptides.</text>
</comment>
<evidence type="ECO:0000256" key="3">
    <source>
        <dbReference type="ARBA" id="ARBA00011019"/>
    </source>
</evidence>
<evidence type="ECO:0000256" key="2">
    <source>
        <dbReference type="ARBA" id="ARBA00004496"/>
    </source>
</evidence>
<dbReference type="RefSeq" id="XP_017787043.1">
    <property type="nucleotide sequence ID" value="XM_017931554.1"/>
</dbReference>
<dbReference type="GeneID" id="108569848"/>
<evidence type="ECO:0000256" key="8">
    <source>
        <dbReference type="ARBA" id="ARBA00044786"/>
    </source>
</evidence>
<dbReference type="PANTHER" id="PTHR10012">
    <property type="entry name" value="SERINE/THREONINE-PROTEIN PHOSPHATASE 2A REGULATORY SUBUNIT B"/>
    <property type="match status" value="1"/>
</dbReference>
<keyword evidence="5 10" id="KW-0963">Cytoplasm</keyword>
<dbReference type="Pfam" id="PF03095">
    <property type="entry name" value="PTPA"/>
    <property type="match status" value="1"/>
</dbReference>
<evidence type="ECO:0000256" key="7">
    <source>
        <dbReference type="ARBA" id="ARBA00023235"/>
    </source>
</evidence>
<dbReference type="PIRSF" id="PIRSF016325">
    <property type="entry name" value="Phstyr_phstse_ac"/>
    <property type="match status" value="1"/>
</dbReference>
<dbReference type="CDD" id="cd04087">
    <property type="entry name" value="PTPA"/>
    <property type="match status" value="1"/>
</dbReference>
<dbReference type="Gene3D" id="1.20.120.1150">
    <property type="match status" value="1"/>
</dbReference>
<evidence type="ECO:0000256" key="5">
    <source>
        <dbReference type="ARBA" id="ARBA00022490"/>
    </source>
</evidence>
<dbReference type="SUPFAM" id="SSF140984">
    <property type="entry name" value="PTPA-like"/>
    <property type="match status" value="1"/>
</dbReference>
<name>A0ABM1NJP3_NICVS</name>
<comment type="subcellular location">
    <subcellularLocation>
        <location evidence="2 10">Cytoplasm</location>
    </subcellularLocation>
</comment>
<keyword evidence="7 10" id="KW-0413">Isomerase</keyword>
<dbReference type="EC" id="5.2.1.8" evidence="4 10"/>
<dbReference type="InterPro" id="IPR004327">
    <property type="entry name" value="Phstyr_phstse_ac"/>
</dbReference>
<keyword evidence="11" id="KW-1185">Reference proteome</keyword>
<reference evidence="12" key="1">
    <citation type="submission" date="2025-08" db="UniProtKB">
        <authorList>
            <consortium name="RefSeq"/>
        </authorList>
    </citation>
    <scope>IDENTIFICATION</scope>
    <source>
        <tissue evidence="12">Whole Larva</tissue>
    </source>
</reference>
<evidence type="ECO:0000256" key="6">
    <source>
        <dbReference type="ARBA" id="ARBA00023110"/>
    </source>
</evidence>
<evidence type="ECO:0000256" key="10">
    <source>
        <dbReference type="RuleBase" id="RU361210"/>
    </source>
</evidence>